<gene>
    <name evidence="3" type="ORF">E1298_27225</name>
</gene>
<sequence>MAELEKGGTGSGGEPRPEVRSMPFFPGNPGQPGPGGPVPRPGTPLSAPTVSPAHSVPSASPAPSAPPAAAPAPPAPSAPGAPGPSAPGTHAPVTPGAPLHGGRSSGEGTAREPDAPPGGGPGPGVEGRITIEDEVIEKIAVMAALEVSGVVALAGPAAGREPGDGAGQGGGRRQGAEAVRVRLHDDEVTLDLGIAVGYGSVIMDVATAVKANVGRVAGLMLGMRIAAVNVSVEDVRMPPARG</sequence>
<feature type="compositionally biased region" description="Low complexity" evidence="2">
    <location>
        <begin position="43"/>
        <end position="62"/>
    </location>
</feature>
<name>A0A4R5B4J3_9ACTN</name>
<dbReference type="OrthoDB" id="3482525at2"/>
<comment type="similarity">
    <text evidence="1">Belongs to the asp23 family.</text>
</comment>
<evidence type="ECO:0000256" key="1">
    <source>
        <dbReference type="ARBA" id="ARBA00005721"/>
    </source>
</evidence>
<dbReference type="Proteomes" id="UP000294513">
    <property type="component" value="Unassembled WGS sequence"/>
</dbReference>
<accession>A0A4R5B4J3</accession>
<evidence type="ECO:0000256" key="2">
    <source>
        <dbReference type="SAM" id="MobiDB-lite"/>
    </source>
</evidence>
<evidence type="ECO:0000313" key="3">
    <source>
        <dbReference type="EMBL" id="TDD79709.1"/>
    </source>
</evidence>
<proteinExistence type="inferred from homology"/>
<dbReference type="RefSeq" id="WP_131898149.1">
    <property type="nucleotide sequence ID" value="NZ_SMKU01000168.1"/>
</dbReference>
<organism evidence="3 4">
    <name type="scientific">Actinomadura rubrisoli</name>
    <dbReference type="NCBI Taxonomy" id="2530368"/>
    <lineage>
        <taxon>Bacteria</taxon>
        <taxon>Bacillati</taxon>
        <taxon>Actinomycetota</taxon>
        <taxon>Actinomycetes</taxon>
        <taxon>Streptosporangiales</taxon>
        <taxon>Thermomonosporaceae</taxon>
        <taxon>Actinomadura</taxon>
    </lineage>
</organism>
<keyword evidence="4" id="KW-1185">Reference proteome</keyword>
<dbReference type="AlphaFoldDB" id="A0A4R5B4J3"/>
<dbReference type="EMBL" id="SMKU01000168">
    <property type="protein sequence ID" value="TDD79709.1"/>
    <property type="molecule type" value="Genomic_DNA"/>
</dbReference>
<comment type="caution">
    <text evidence="3">The sequence shown here is derived from an EMBL/GenBank/DDBJ whole genome shotgun (WGS) entry which is preliminary data.</text>
</comment>
<reference evidence="3 4" key="1">
    <citation type="submission" date="2019-03" db="EMBL/GenBank/DDBJ databases">
        <title>Draft genome sequences of novel Actinobacteria.</title>
        <authorList>
            <person name="Sahin N."/>
            <person name="Ay H."/>
            <person name="Saygin H."/>
        </authorList>
    </citation>
    <scope>NUCLEOTIDE SEQUENCE [LARGE SCALE GENOMIC DNA]</scope>
    <source>
        <strain evidence="3 4">H3C3</strain>
    </source>
</reference>
<feature type="compositionally biased region" description="Pro residues" evidence="2">
    <location>
        <begin position="29"/>
        <end position="42"/>
    </location>
</feature>
<protein>
    <submittedName>
        <fullName evidence="3">Asp23/Gls24 family envelope stress response protein</fullName>
    </submittedName>
</protein>
<dbReference type="Pfam" id="PF03780">
    <property type="entry name" value="Asp23"/>
    <property type="match status" value="1"/>
</dbReference>
<dbReference type="InterPro" id="IPR005531">
    <property type="entry name" value="Asp23"/>
</dbReference>
<dbReference type="PANTHER" id="PTHR34297">
    <property type="entry name" value="HYPOTHETICAL CYTOSOLIC PROTEIN-RELATED"/>
    <property type="match status" value="1"/>
</dbReference>
<dbReference type="PANTHER" id="PTHR34297:SF3">
    <property type="entry name" value="ALKALINE SHOCK PROTEIN 23"/>
    <property type="match status" value="1"/>
</dbReference>
<feature type="region of interest" description="Disordered" evidence="2">
    <location>
        <begin position="1"/>
        <end position="127"/>
    </location>
</feature>
<evidence type="ECO:0000313" key="4">
    <source>
        <dbReference type="Proteomes" id="UP000294513"/>
    </source>
</evidence>
<feature type="compositionally biased region" description="Pro residues" evidence="2">
    <location>
        <begin position="63"/>
        <end position="85"/>
    </location>
</feature>